<dbReference type="Gene3D" id="3.40.50.10140">
    <property type="entry name" value="Toll/interleukin-1 receptor homology (TIR) domain"/>
    <property type="match status" value="1"/>
</dbReference>
<evidence type="ECO:0000256" key="6">
    <source>
        <dbReference type="ARBA" id="ARBA00022737"/>
    </source>
</evidence>
<feature type="domain" description="TIR" evidence="13">
    <location>
        <begin position="642"/>
        <end position="777"/>
    </location>
</feature>
<sequence>MLSYLPVVWLFWALSVPVPRVMGQIIPLPTFCEGHSLECTCAAEANVVRFHCPDEYAMLLEVSEPGASLYLSYYASGELKWLPRFNISEVVKIEFDAYSFWPETFLADLLETLGVKKVKTVLFRDRTSETVVTRDVLNATDGYQGSSPAGNISTWHFGAFPGLQKFKFYSAVEDLQETAFHKFDCLKELLLHVEVKELPGNLLSTVKGTLEALIIESPVMISFKDPLLRELQQLRNLSILLTDPQRGRDQLQPHFFGAMKNLEEVRLAQATGRVDRKMFKGTEKLRLIKMNGNDDLTQLPGEIFEDQVSLVTLDLSCNAISKLHNDVFKGLANLTILDLAKNKLTDLSSTIFAPLTSLTVLRLNKNSLTAMSPTVFQEAVTLNYIEMVSTQFYGATLQMSYEAVVCTNEETCQYKSADWQCDFRCICWVQRNINALIVDCRGSNLEELPDLPHTTLVSTVLKVGNNSLTRLPTVDEHRGYANVSGLFLSDNNLTSLGSGDQLPTNLTHLDVRGNQIQSISEEFVDFLQQANNTMTLALSGNPISCDCAALSLLFFVRTNPQRVQDIGNVMCAKQKKSLQQMEAFELCPSYVLLISCVVGGLVIIVCLISVFYLMFQQELKIWLYNHNLCLWWVSEEELDKNKTYDAFISYSHKDEELISKMLPKLESGPHPFRLCLHDRDWLVGDCIPEQIVRTVDDSKRVIIVLSQHFIDSVWARMEFRIAYQATLQDRCKRIIIILYRELEHMNGIDSELRAYLKLNTYLKWGDPLFWSKLYYAMPHNRRVLKGQKKHAGPLI</sequence>
<dbReference type="SUPFAM" id="SSF52200">
    <property type="entry name" value="Toll/Interleukin receptor TIR domain"/>
    <property type="match status" value="1"/>
</dbReference>
<dbReference type="PRINTS" id="PR01537">
    <property type="entry name" value="INTRLKN1R1F"/>
</dbReference>
<dbReference type="OrthoDB" id="1421090at2759"/>
<dbReference type="InterPro" id="IPR001611">
    <property type="entry name" value="Leu-rich_rpt"/>
</dbReference>
<proteinExistence type="inferred from homology"/>
<dbReference type="Proteomes" id="UP001652680">
    <property type="component" value="Unassembled WGS sequence"/>
</dbReference>
<keyword evidence="9" id="KW-0675">Receptor</keyword>
<feature type="transmembrane region" description="Helical" evidence="11">
    <location>
        <begin position="590"/>
        <end position="615"/>
    </location>
</feature>
<evidence type="ECO:0000256" key="7">
    <source>
        <dbReference type="ARBA" id="ARBA00022989"/>
    </source>
</evidence>
<evidence type="ECO:0000259" key="13">
    <source>
        <dbReference type="PROSITE" id="PS50104"/>
    </source>
</evidence>
<dbReference type="InterPro" id="IPR003591">
    <property type="entry name" value="Leu-rich_rpt_typical-subtyp"/>
</dbReference>
<dbReference type="Pfam" id="PF13676">
    <property type="entry name" value="TIR_2"/>
    <property type="match status" value="1"/>
</dbReference>
<name>A0A6P4FK48_DRORH</name>
<evidence type="ECO:0000256" key="11">
    <source>
        <dbReference type="SAM" id="Phobius"/>
    </source>
</evidence>
<evidence type="ECO:0000256" key="3">
    <source>
        <dbReference type="ARBA" id="ARBA00022614"/>
    </source>
</evidence>
<reference evidence="15" key="1">
    <citation type="journal article" date="2021" name="Elife">
        <title>Highly contiguous assemblies of 101 drosophilid genomes.</title>
        <authorList>
            <person name="Kim B.Y."/>
            <person name="Wang J.R."/>
            <person name="Miller D.E."/>
            <person name="Barmina O."/>
            <person name="Delaney E."/>
            <person name="Thompson A."/>
            <person name="Comeault A.A."/>
            <person name="Peede D."/>
            <person name="D'Agostino E.R."/>
            <person name="Pelaez J."/>
            <person name="Aguilar J.M."/>
            <person name="Haji D."/>
            <person name="Matsunaga T."/>
            <person name="Armstrong E.E."/>
            <person name="Zych M."/>
            <person name="Ogawa Y."/>
            <person name="Stamenkovic-Radak M."/>
            <person name="Jelic M."/>
            <person name="Veselinovic M.S."/>
            <person name="Tanaskovic M."/>
            <person name="Eric P."/>
            <person name="Gao J.J."/>
            <person name="Katoh T.K."/>
            <person name="Toda M.J."/>
            <person name="Watabe H."/>
            <person name="Watada M."/>
            <person name="Davis J.S."/>
            <person name="Moyle L.C."/>
            <person name="Manoli G."/>
            <person name="Bertolini E."/>
            <person name="Kostal V."/>
            <person name="Hawley R.S."/>
            <person name="Takahashi A."/>
            <person name="Jones C.D."/>
            <person name="Price D.K."/>
            <person name="Whiteman N."/>
            <person name="Kopp A."/>
            <person name="Matute D.R."/>
            <person name="Petrov D.A."/>
        </authorList>
    </citation>
    <scope>NUCLEOTIDE SEQUENCE [LARGE SCALE GENOMIC DNA]</scope>
</reference>
<dbReference type="FunFam" id="3.80.10.10:FF:000391">
    <property type="entry name" value="Protein toll"/>
    <property type="match status" value="1"/>
</dbReference>
<dbReference type="PANTHER" id="PTHR24365">
    <property type="entry name" value="TOLL-LIKE RECEPTOR"/>
    <property type="match status" value="1"/>
</dbReference>
<keyword evidence="15" id="KW-1185">Reference proteome</keyword>
<evidence type="ECO:0000256" key="4">
    <source>
        <dbReference type="ARBA" id="ARBA00022692"/>
    </source>
</evidence>
<organism evidence="16">
    <name type="scientific">Drosophila rhopaloa</name>
    <name type="common">Fruit fly</name>
    <dbReference type="NCBI Taxonomy" id="1041015"/>
    <lineage>
        <taxon>Eukaryota</taxon>
        <taxon>Metazoa</taxon>
        <taxon>Ecdysozoa</taxon>
        <taxon>Arthropoda</taxon>
        <taxon>Hexapoda</taxon>
        <taxon>Insecta</taxon>
        <taxon>Pterygota</taxon>
        <taxon>Neoptera</taxon>
        <taxon>Endopterygota</taxon>
        <taxon>Diptera</taxon>
        <taxon>Brachycera</taxon>
        <taxon>Muscomorpha</taxon>
        <taxon>Ephydroidea</taxon>
        <taxon>Drosophilidae</taxon>
        <taxon>Drosophila</taxon>
        <taxon>Sophophora</taxon>
    </lineage>
</organism>
<dbReference type="InterPro" id="IPR032675">
    <property type="entry name" value="LRR_dom_sf"/>
</dbReference>
<keyword evidence="6" id="KW-0677">Repeat</keyword>
<dbReference type="GO" id="GO:0007165">
    <property type="term" value="P:signal transduction"/>
    <property type="evidence" value="ECO:0007669"/>
    <property type="project" value="InterPro"/>
</dbReference>
<evidence type="ECO:0000256" key="2">
    <source>
        <dbReference type="ARBA" id="ARBA00009634"/>
    </source>
</evidence>
<dbReference type="SUPFAM" id="SSF52058">
    <property type="entry name" value="L domain-like"/>
    <property type="match status" value="1"/>
</dbReference>
<dbReference type="SMART" id="SM00369">
    <property type="entry name" value="LRR_TYP"/>
    <property type="match status" value="4"/>
</dbReference>
<evidence type="ECO:0000256" key="8">
    <source>
        <dbReference type="ARBA" id="ARBA00023136"/>
    </source>
</evidence>
<dbReference type="InterPro" id="IPR035897">
    <property type="entry name" value="Toll_tir_struct_dom_sf"/>
</dbReference>
<evidence type="ECO:0000313" key="14">
    <source>
        <dbReference type="EnsemblMetazoa" id="XP_016990232.1"/>
    </source>
</evidence>
<dbReference type="FunFam" id="3.40.50.10140:FF:000020">
    <property type="entry name" value="Blast:Protein toll"/>
    <property type="match status" value="1"/>
</dbReference>
<dbReference type="PANTHER" id="PTHR24365:SF541">
    <property type="entry name" value="PROTEIN TOLL-RELATED"/>
    <property type="match status" value="1"/>
</dbReference>
<comment type="subcellular location">
    <subcellularLocation>
        <location evidence="1">Membrane</location>
        <topology evidence="1">Single-pass membrane protein</topology>
    </subcellularLocation>
</comment>
<keyword evidence="4 11" id="KW-0812">Transmembrane</keyword>
<feature type="chain" id="PRO_5027619948" evidence="12">
    <location>
        <begin position="24"/>
        <end position="795"/>
    </location>
</feature>
<evidence type="ECO:0000256" key="9">
    <source>
        <dbReference type="ARBA" id="ARBA00023170"/>
    </source>
</evidence>
<feature type="signal peptide" evidence="12">
    <location>
        <begin position="1"/>
        <end position="23"/>
    </location>
</feature>
<dbReference type="EnsemblMetazoa" id="XM_017134743.2">
    <property type="protein sequence ID" value="XP_016990232.1"/>
    <property type="gene ID" value="LOC108052357"/>
</dbReference>
<dbReference type="PROSITE" id="PS51450">
    <property type="entry name" value="LRR"/>
    <property type="match status" value="2"/>
</dbReference>
<dbReference type="Pfam" id="PF13855">
    <property type="entry name" value="LRR_8"/>
    <property type="match status" value="1"/>
</dbReference>
<dbReference type="GeneID" id="108052357"/>
<reference evidence="14" key="3">
    <citation type="submission" date="2025-05" db="UniProtKB">
        <authorList>
            <consortium name="EnsemblMetazoa"/>
        </authorList>
    </citation>
    <scope>IDENTIFICATION</scope>
</reference>
<protein>
    <submittedName>
        <fullName evidence="16">Protein toll</fullName>
    </submittedName>
</protein>
<dbReference type="RefSeq" id="XP_016990232.1">
    <property type="nucleotide sequence ID" value="XM_017134743.1"/>
</dbReference>
<evidence type="ECO:0000256" key="12">
    <source>
        <dbReference type="SAM" id="SignalP"/>
    </source>
</evidence>
<dbReference type="Gene3D" id="3.80.10.10">
    <property type="entry name" value="Ribonuclease Inhibitor"/>
    <property type="match status" value="2"/>
</dbReference>
<keyword evidence="8 11" id="KW-0472">Membrane</keyword>
<accession>A0A6P4FK48</accession>
<evidence type="ECO:0000256" key="10">
    <source>
        <dbReference type="ARBA" id="ARBA00023180"/>
    </source>
</evidence>
<evidence type="ECO:0000313" key="16">
    <source>
        <dbReference type="RefSeq" id="XP_016990232.1"/>
    </source>
</evidence>
<comment type="similarity">
    <text evidence="2">Belongs to the Toll-like receptor family.</text>
</comment>
<keyword evidence="3" id="KW-0433">Leucine-rich repeat</keyword>
<dbReference type="GO" id="GO:0005886">
    <property type="term" value="C:plasma membrane"/>
    <property type="evidence" value="ECO:0007669"/>
    <property type="project" value="TreeGrafter"/>
</dbReference>
<dbReference type="PROSITE" id="PS50104">
    <property type="entry name" value="TIR"/>
    <property type="match status" value="1"/>
</dbReference>
<keyword evidence="5 12" id="KW-0732">Signal</keyword>
<evidence type="ECO:0000313" key="15">
    <source>
        <dbReference type="Proteomes" id="UP001652680"/>
    </source>
</evidence>
<keyword evidence="10" id="KW-0325">Glycoprotein</keyword>
<dbReference type="GO" id="GO:0038023">
    <property type="term" value="F:signaling receptor activity"/>
    <property type="evidence" value="ECO:0007669"/>
    <property type="project" value="TreeGrafter"/>
</dbReference>
<dbReference type="InterPro" id="IPR000157">
    <property type="entry name" value="TIR_dom"/>
</dbReference>
<dbReference type="OMA" id="SKLCYAM"/>
<evidence type="ECO:0000256" key="5">
    <source>
        <dbReference type="ARBA" id="ARBA00022729"/>
    </source>
</evidence>
<keyword evidence="7 11" id="KW-1133">Transmembrane helix</keyword>
<dbReference type="AlphaFoldDB" id="A0A6P4FK48"/>
<dbReference type="SMART" id="SM00255">
    <property type="entry name" value="TIR"/>
    <property type="match status" value="1"/>
</dbReference>
<evidence type="ECO:0000256" key="1">
    <source>
        <dbReference type="ARBA" id="ARBA00004167"/>
    </source>
</evidence>
<gene>
    <name evidence="16" type="primary">LOC108052357</name>
    <name evidence="14" type="synonym">108052357</name>
</gene>
<reference evidence="16" key="2">
    <citation type="submission" date="2025-04" db="UniProtKB">
        <authorList>
            <consortium name="RefSeq"/>
        </authorList>
    </citation>
    <scope>IDENTIFICATION</scope>
</reference>